<dbReference type="FunFam" id="2.160.20.10:FF:000004">
    <property type="entry name" value="Pectin lyase-like superfamily protein"/>
    <property type="match status" value="1"/>
</dbReference>
<comment type="subcellular location">
    <subcellularLocation>
        <location evidence="1">Secreted</location>
        <location evidence="1">Cell wall</location>
    </subcellularLocation>
</comment>
<evidence type="ECO:0000256" key="7">
    <source>
        <dbReference type="ARBA" id="ARBA00023316"/>
    </source>
</evidence>
<evidence type="ECO:0000256" key="6">
    <source>
        <dbReference type="ARBA" id="ARBA00023295"/>
    </source>
</evidence>
<keyword evidence="10" id="KW-1133">Transmembrane helix</keyword>
<dbReference type="SMART" id="SM00710">
    <property type="entry name" value="PbH1"/>
    <property type="match status" value="5"/>
</dbReference>
<organism evidence="11 12">
    <name type="scientific">Populus tomentosa</name>
    <name type="common">Chinese white poplar</name>
    <dbReference type="NCBI Taxonomy" id="118781"/>
    <lineage>
        <taxon>Eukaryota</taxon>
        <taxon>Viridiplantae</taxon>
        <taxon>Streptophyta</taxon>
        <taxon>Embryophyta</taxon>
        <taxon>Tracheophyta</taxon>
        <taxon>Spermatophyta</taxon>
        <taxon>Magnoliopsida</taxon>
        <taxon>eudicotyledons</taxon>
        <taxon>Gunneridae</taxon>
        <taxon>Pentapetalae</taxon>
        <taxon>rosids</taxon>
        <taxon>fabids</taxon>
        <taxon>Malpighiales</taxon>
        <taxon>Salicaceae</taxon>
        <taxon>Saliceae</taxon>
        <taxon>Populus</taxon>
    </lineage>
</organism>
<comment type="caution">
    <text evidence="11">The sequence shown here is derived from an EMBL/GenBank/DDBJ whole genome shotgun (WGS) entry which is preliminary data.</text>
</comment>
<dbReference type="Proteomes" id="UP000886885">
    <property type="component" value="Chromosome 19D"/>
</dbReference>
<evidence type="ECO:0000256" key="8">
    <source>
        <dbReference type="PROSITE-ProRule" id="PRU10052"/>
    </source>
</evidence>
<keyword evidence="4" id="KW-0964">Secreted</keyword>
<reference evidence="11" key="1">
    <citation type="journal article" date="2020" name="bioRxiv">
        <title>Hybrid origin of Populus tomentosa Carr. identified through genome sequencing and phylogenomic analysis.</title>
        <authorList>
            <person name="An X."/>
            <person name="Gao K."/>
            <person name="Chen Z."/>
            <person name="Li J."/>
            <person name="Yang X."/>
            <person name="Yang X."/>
            <person name="Zhou J."/>
            <person name="Guo T."/>
            <person name="Zhao T."/>
            <person name="Huang S."/>
            <person name="Miao D."/>
            <person name="Khan W.U."/>
            <person name="Rao P."/>
            <person name="Ye M."/>
            <person name="Lei B."/>
            <person name="Liao W."/>
            <person name="Wang J."/>
            <person name="Ji L."/>
            <person name="Li Y."/>
            <person name="Guo B."/>
            <person name="Mustafa N.S."/>
            <person name="Li S."/>
            <person name="Yun Q."/>
            <person name="Keller S.R."/>
            <person name="Mao J."/>
            <person name="Zhang R."/>
            <person name="Strauss S.H."/>
        </authorList>
    </citation>
    <scope>NUCLEOTIDE SEQUENCE</scope>
    <source>
        <strain evidence="11">GM15</strain>
        <tissue evidence="11">Leaf</tissue>
    </source>
</reference>
<dbReference type="InterPro" id="IPR000743">
    <property type="entry name" value="Glyco_hydro_28"/>
</dbReference>
<accession>A0A8X7XP98</accession>
<evidence type="ECO:0000256" key="5">
    <source>
        <dbReference type="ARBA" id="ARBA00022801"/>
    </source>
</evidence>
<evidence type="ECO:0000256" key="1">
    <source>
        <dbReference type="ARBA" id="ARBA00004191"/>
    </source>
</evidence>
<feature type="transmembrane region" description="Helical" evidence="10">
    <location>
        <begin position="49"/>
        <end position="68"/>
    </location>
</feature>
<dbReference type="AlphaFoldDB" id="A0A8X7XP98"/>
<protein>
    <recommendedName>
        <fullName evidence="13">Pectin lyase-like superfamily protein</fullName>
    </recommendedName>
</protein>
<evidence type="ECO:0000313" key="11">
    <source>
        <dbReference type="EMBL" id="KAG6737753.1"/>
    </source>
</evidence>
<evidence type="ECO:0000256" key="3">
    <source>
        <dbReference type="ARBA" id="ARBA00022512"/>
    </source>
</evidence>
<evidence type="ECO:0000313" key="12">
    <source>
        <dbReference type="Proteomes" id="UP000886885"/>
    </source>
</evidence>
<keyword evidence="10" id="KW-0472">Membrane</keyword>
<dbReference type="GO" id="GO:0005975">
    <property type="term" value="P:carbohydrate metabolic process"/>
    <property type="evidence" value="ECO:0007669"/>
    <property type="project" value="InterPro"/>
</dbReference>
<keyword evidence="6 9" id="KW-0326">Glycosidase</keyword>
<gene>
    <name evidence="11" type="ORF">POTOM_059283</name>
</gene>
<evidence type="ECO:0000256" key="4">
    <source>
        <dbReference type="ARBA" id="ARBA00022525"/>
    </source>
</evidence>
<evidence type="ECO:0008006" key="13">
    <source>
        <dbReference type="Google" id="ProtNLM"/>
    </source>
</evidence>
<name>A0A8X7XP98_POPTO</name>
<keyword evidence="5 9" id="KW-0378">Hydrolase</keyword>
<proteinExistence type="inferred from homology"/>
<evidence type="ECO:0000256" key="2">
    <source>
        <dbReference type="ARBA" id="ARBA00008834"/>
    </source>
</evidence>
<dbReference type="InterPro" id="IPR006626">
    <property type="entry name" value="PbH1"/>
</dbReference>
<keyword evidence="7" id="KW-0961">Cell wall biogenesis/degradation</keyword>
<feature type="active site" evidence="8">
    <location>
        <position position="390"/>
    </location>
</feature>
<dbReference type="OrthoDB" id="817847at2759"/>
<comment type="similarity">
    <text evidence="2 9">Belongs to the glycosyl hydrolase 28 family.</text>
</comment>
<evidence type="ECO:0000256" key="10">
    <source>
        <dbReference type="SAM" id="Phobius"/>
    </source>
</evidence>
<sequence>MDKIHQLLDKFTSGVEVLPCPKGSTWKVKKFVCLPRAVKKESNMANKKMGLEVVSCAIISFSVFLLLASTTQAQSNGVFDVTKYGAGKDITEALTNAWKSACASTKASKVLIPSGTYWLRRVTLAGPCKAAIKLQVDGILKAPVDPDKLSGGHWVNFRYIDQFTLTGRASTAKAQSKGVFDVTKYGADKDITEALTNAWKDACASTNPSKVLIPSGTYSLRKLTLAGPCKAAIELQVDGILKAPVDPNQFSGGHWVNFGYVDKFTLSGSGTFDGQGKAAWSKSTCQKDKDCDSLPMNIRFDFITNALVRDITTRDSKNFHVNVFGCRNLTFQHFTVSAPGESVNTDGIHVGRSTGIYIIDSKIGTGDDCISVGDGTEELHITGVTCGPGHGISVGSLGKYPNEKPVSGIFVKNCTISDTTNGVRIKSWPALYGGVASNMHFEDIVMNNVQNPVIIDQVYCPWNQCSLKAPSKVKISDVSFKNIRGTSATPVAVQISCSSGIPCEKVQLADIKLAYSGPDGPAKSQCSNVKPIISGIMSASGC</sequence>
<dbReference type="PROSITE" id="PS00502">
    <property type="entry name" value="POLYGALACTURONASE"/>
    <property type="match status" value="1"/>
</dbReference>
<keyword evidence="10" id="KW-0812">Transmembrane</keyword>
<dbReference type="GO" id="GO:0071555">
    <property type="term" value="P:cell wall organization"/>
    <property type="evidence" value="ECO:0007669"/>
    <property type="project" value="UniProtKB-KW"/>
</dbReference>
<dbReference type="PANTHER" id="PTHR31375">
    <property type="match status" value="1"/>
</dbReference>
<dbReference type="EMBL" id="JAAWWB010000038">
    <property type="protein sequence ID" value="KAG6737753.1"/>
    <property type="molecule type" value="Genomic_DNA"/>
</dbReference>
<keyword evidence="3" id="KW-0134">Cell wall</keyword>
<evidence type="ECO:0000256" key="9">
    <source>
        <dbReference type="RuleBase" id="RU361169"/>
    </source>
</evidence>
<keyword evidence="12" id="KW-1185">Reference proteome</keyword>
<dbReference type="Pfam" id="PF00295">
    <property type="entry name" value="Glyco_hydro_28"/>
    <property type="match status" value="1"/>
</dbReference>
<dbReference type="GO" id="GO:0004650">
    <property type="term" value="F:polygalacturonase activity"/>
    <property type="evidence" value="ECO:0007669"/>
    <property type="project" value="InterPro"/>
</dbReference>